<dbReference type="eggNOG" id="ENOG502SN4M">
    <property type="taxonomic scope" value="Eukaryota"/>
</dbReference>
<dbReference type="GeneID" id="4396844"/>
<dbReference type="HOGENOM" id="CLU_066073_0_0_1"/>
<evidence type="ECO:0000256" key="1">
    <source>
        <dbReference type="SAM" id="MobiDB-lite"/>
    </source>
</evidence>
<gene>
    <name evidence="2" type="ORF">CHGG_10118</name>
</gene>
<dbReference type="VEuPathDB" id="FungiDB:CHGG_10118"/>
<sequence length="404" mass="46180">MTEENMMGAKKESESRNDQIQGVRGQAAVVDPQLNSLLFQRLPQEMRHYIYRTLLSCTRLMLENEQGQKLRPTLTSLALLRVFRRAKLEIGKSLSELPADTLSQIRHIRVLNRDVQIALRTSVSRYPLVSVLKLLPGLRLDQLTVLDEYPDEASYKMLDSPHGTFLRIPVLEVVALETRNLGCRCAGAKGVPGAEQEAIKGESNGWKTLRYMCQGSEMLGFSSWFCRNNWVFPSEYWRKPQPTHWQMLIETRDGVASNPSVTIYRSKEELEPDRLGTVLGPRKRVKFVQKSWEGSNCEPGVFPQDPELMTGLEQWKEMLVIVKRRSGVDYEQKDSPFAECNLDFRQDYPGMTWPQIYAQCLFADLRDDDAVGDFVDDYNDVDELSHVPAFPGTPENEQLNDEAA</sequence>
<dbReference type="AlphaFoldDB" id="Q2GPI6"/>
<organism evidence="2 3">
    <name type="scientific">Chaetomium globosum (strain ATCC 6205 / CBS 148.51 / DSM 1962 / NBRC 6347 / NRRL 1970)</name>
    <name type="common">Soil fungus</name>
    <dbReference type="NCBI Taxonomy" id="306901"/>
    <lineage>
        <taxon>Eukaryota</taxon>
        <taxon>Fungi</taxon>
        <taxon>Dikarya</taxon>
        <taxon>Ascomycota</taxon>
        <taxon>Pezizomycotina</taxon>
        <taxon>Sordariomycetes</taxon>
        <taxon>Sordariomycetidae</taxon>
        <taxon>Sordariales</taxon>
        <taxon>Chaetomiaceae</taxon>
        <taxon>Chaetomium</taxon>
    </lineage>
</organism>
<evidence type="ECO:0000313" key="3">
    <source>
        <dbReference type="Proteomes" id="UP000001056"/>
    </source>
</evidence>
<dbReference type="Proteomes" id="UP000001056">
    <property type="component" value="Unassembled WGS sequence"/>
</dbReference>
<dbReference type="RefSeq" id="XP_001228045.1">
    <property type="nucleotide sequence ID" value="XM_001228044.1"/>
</dbReference>
<accession>Q2GPI6</accession>
<name>Q2GPI6_CHAGB</name>
<evidence type="ECO:0000313" key="2">
    <source>
        <dbReference type="EMBL" id="EAQ83714.1"/>
    </source>
</evidence>
<dbReference type="InParanoid" id="Q2GPI6"/>
<dbReference type="OrthoDB" id="72726at2759"/>
<proteinExistence type="predicted"/>
<dbReference type="OMA" id="RMAMEDF"/>
<protein>
    <submittedName>
        <fullName evidence="2">Uncharacterized protein</fullName>
    </submittedName>
</protein>
<keyword evidence="3" id="KW-1185">Reference proteome</keyword>
<feature type="region of interest" description="Disordered" evidence="1">
    <location>
        <begin position="385"/>
        <end position="404"/>
    </location>
</feature>
<reference evidence="3" key="1">
    <citation type="journal article" date="2015" name="Genome Announc.">
        <title>Draft genome sequence of the cellulolytic fungus Chaetomium globosum.</title>
        <authorList>
            <person name="Cuomo C.A."/>
            <person name="Untereiner W.A."/>
            <person name="Ma L.-J."/>
            <person name="Grabherr M."/>
            <person name="Birren B.W."/>
        </authorList>
    </citation>
    <scope>NUCLEOTIDE SEQUENCE [LARGE SCALE GENOMIC DNA]</scope>
    <source>
        <strain evidence="3">ATCC 6205 / CBS 148.51 / DSM 1962 / NBRC 6347 / NRRL 1970</strain>
    </source>
</reference>
<dbReference type="EMBL" id="CH408035">
    <property type="protein sequence ID" value="EAQ83714.1"/>
    <property type="molecule type" value="Genomic_DNA"/>
</dbReference>